<dbReference type="AlphaFoldDB" id="A0A401PL90"/>
<dbReference type="EMBL" id="BFAA01000771">
    <property type="protein sequence ID" value="GCB73875.1"/>
    <property type="molecule type" value="Genomic_DNA"/>
</dbReference>
<dbReference type="GO" id="GO:0071277">
    <property type="term" value="P:cellular response to calcium ion"/>
    <property type="evidence" value="ECO:0007669"/>
    <property type="project" value="TreeGrafter"/>
</dbReference>
<organism evidence="2 3">
    <name type="scientific">Scyliorhinus torazame</name>
    <name type="common">Cloudy catshark</name>
    <name type="synonym">Catulus torazame</name>
    <dbReference type="NCBI Taxonomy" id="75743"/>
    <lineage>
        <taxon>Eukaryota</taxon>
        <taxon>Metazoa</taxon>
        <taxon>Chordata</taxon>
        <taxon>Craniata</taxon>
        <taxon>Vertebrata</taxon>
        <taxon>Chondrichthyes</taxon>
        <taxon>Elasmobranchii</taxon>
        <taxon>Galeomorphii</taxon>
        <taxon>Galeoidea</taxon>
        <taxon>Carcharhiniformes</taxon>
        <taxon>Scyliorhinidae</taxon>
        <taxon>Scyliorhinus</taxon>
    </lineage>
</organism>
<dbReference type="InterPro" id="IPR035892">
    <property type="entry name" value="C2_domain_sf"/>
</dbReference>
<dbReference type="Proteomes" id="UP000288216">
    <property type="component" value="Unassembled WGS sequence"/>
</dbReference>
<dbReference type="CDD" id="cd04048">
    <property type="entry name" value="C2A_Copine"/>
    <property type="match status" value="1"/>
</dbReference>
<evidence type="ECO:0000259" key="1">
    <source>
        <dbReference type="PROSITE" id="PS50004"/>
    </source>
</evidence>
<gene>
    <name evidence="2" type="ORF">scyTo_0002957</name>
</gene>
<dbReference type="PROSITE" id="PS50004">
    <property type="entry name" value="C2"/>
    <property type="match status" value="1"/>
</dbReference>
<dbReference type="GO" id="GO:0005544">
    <property type="term" value="F:calcium-dependent phospholipid binding"/>
    <property type="evidence" value="ECO:0007669"/>
    <property type="project" value="InterPro"/>
</dbReference>
<dbReference type="SUPFAM" id="SSF49562">
    <property type="entry name" value="C2 domain (Calcium/lipid-binding domain, CaLB)"/>
    <property type="match status" value="1"/>
</dbReference>
<evidence type="ECO:0000313" key="3">
    <source>
        <dbReference type="Proteomes" id="UP000288216"/>
    </source>
</evidence>
<evidence type="ECO:0000313" key="2">
    <source>
        <dbReference type="EMBL" id="GCB73875.1"/>
    </source>
</evidence>
<dbReference type="OrthoDB" id="5855668at2759"/>
<dbReference type="STRING" id="75743.A0A401PL90"/>
<name>A0A401PL90_SCYTO</name>
<accession>A0A401PL90</accession>
<protein>
    <recommendedName>
        <fullName evidence="1">C2 domain-containing protein</fullName>
    </recommendedName>
</protein>
<dbReference type="Pfam" id="PF00168">
    <property type="entry name" value="C2"/>
    <property type="match status" value="1"/>
</dbReference>
<sequence length="190" mass="20839">MVENDATPILGIKACENLKLVKRTTTVTSDDILSEDSNVFQGIGCLKGKHTIKIDETVTPKAHPPRKVPGSCSKHDCCVLTLRGLCCPPTELDRGDDEVDRTEVIRTCINPVFSKVYTVDFYFEEVQRLRFEVHDIGSNHLHNGVKDSEILGGMECTLGQIISQRKLSKSLLKHGNTAGKSSITVGDSSV</sequence>
<dbReference type="Gene3D" id="2.60.40.150">
    <property type="entry name" value="C2 domain"/>
    <property type="match status" value="1"/>
</dbReference>
<dbReference type="InterPro" id="IPR000008">
    <property type="entry name" value="C2_dom"/>
</dbReference>
<proteinExistence type="predicted"/>
<feature type="domain" description="C2" evidence="1">
    <location>
        <begin position="48"/>
        <end position="171"/>
    </location>
</feature>
<dbReference type="InterPro" id="IPR045052">
    <property type="entry name" value="Copine"/>
</dbReference>
<dbReference type="PANTHER" id="PTHR10857:SF4">
    <property type="entry name" value="COPINE-4"/>
    <property type="match status" value="1"/>
</dbReference>
<dbReference type="GO" id="GO:0005886">
    <property type="term" value="C:plasma membrane"/>
    <property type="evidence" value="ECO:0007669"/>
    <property type="project" value="TreeGrafter"/>
</dbReference>
<keyword evidence="3" id="KW-1185">Reference proteome</keyword>
<comment type="caution">
    <text evidence="2">The sequence shown here is derived from an EMBL/GenBank/DDBJ whole genome shotgun (WGS) entry which is preliminary data.</text>
</comment>
<reference evidence="2 3" key="1">
    <citation type="journal article" date="2018" name="Nat. Ecol. Evol.">
        <title>Shark genomes provide insights into elasmobranch evolution and the origin of vertebrates.</title>
        <authorList>
            <person name="Hara Y"/>
            <person name="Yamaguchi K"/>
            <person name="Onimaru K"/>
            <person name="Kadota M"/>
            <person name="Koyanagi M"/>
            <person name="Keeley SD"/>
            <person name="Tatsumi K"/>
            <person name="Tanaka K"/>
            <person name="Motone F"/>
            <person name="Kageyama Y"/>
            <person name="Nozu R"/>
            <person name="Adachi N"/>
            <person name="Nishimura O"/>
            <person name="Nakagawa R"/>
            <person name="Tanegashima C"/>
            <person name="Kiyatake I"/>
            <person name="Matsumoto R"/>
            <person name="Murakumo K"/>
            <person name="Nishida K"/>
            <person name="Terakita A"/>
            <person name="Kuratani S"/>
            <person name="Sato K"/>
            <person name="Hyodo S Kuraku.S."/>
        </authorList>
    </citation>
    <scope>NUCLEOTIDE SEQUENCE [LARGE SCALE GENOMIC DNA]</scope>
</reference>
<dbReference type="PANTHER" id="PTHR10857">
    <property type="entry name" value="COPINE"/>
    <property type="match status" value="1"/>
</dbReference>